<dbReference type="InterPro" id="IPR053709">
    <property type="entry name" value="eRP_eS24_sf"/>
</dbReference>
<dbReference type="PROSITE" id="PS00529">
    <property type="entry name" value="RIBOSOMAL_S24E"/>
    <property type="match status" value="1"/>
</dbReference>
<evidence type="ECO:0000256" key="5">
    <source>
        <dbReference type="RuleBase" id="RU004383"/>
    </source>
</evidence>
<keyword evidence="8" id="KW-1185">Reference proteome</keyword>
<dbReference type="GO" id="GO:1990904">
    <property type="term" value="C:ribonucleoprotein complex"/>
    <property type="evidence" value="ECO:0007669"/>
    <property type="project" value="UniProtKB-KW"/>
</dbReference>
<dbReference type="InterPro" id="IPR012678">
    <property type="entry name" value="Ribosomal_uL23/eL15/eS24_sf"/>
</dbReference>
<keyword evidence="3 4" id="KW-0687">Ribonucleoprotein</keyword>
<proteinExistence type="inferred from homology"/>
<dbReference type="STRING" id="1754190.A0A1Y2BS72"/>
<evidence type="ECO:0000313" key="8">
    <source>
        <dbReference type="Proteomes" id="UP000193920"/>
    </source>
</evidence>
<dbReference type="OrthoDB" id="5571754at2759"/>
<sequence>MADATCTIRTRKFMTNRLLQRKQMIVDIIHPNSANLSKSDLRDKLSKMYKTDKENIFVFGFRTHFGGGKSTGYALIYDNIEAAKKFEPKYRLVRQGLVEKVQQSRKQIKEKKNRSKKFRGTKKVTQSK</sequence>
<dbReference type="GO" id="GO:0003735">
    <property type="term" value="F:structural constituent of ribosome"/>
    <property type="evidence" value="ECO:0007669"/>
    <property type="project" value="InterPro"/>
</dbReference>
<evidence type="ECO:0000313" key="7">
    <source>
        <dbReference type="EMBL" id="ORY36975.1"/>
    </source>
</evidence>
<evidence type="ECO:0000256" key="2">
    <source>
        <dbReference type="ARBA" id="ARBA00022980"/>
    </source>
</evidence>
<organism evidence="7 8">
    <name type="scientific">Neocallimastix californiae</name>
    <dbReference type="NCBI Taxonomy" id="1754190"/>
    <lineage>
        <taxon>Eukaryota</taxon>
        <taxon>Fungi</taxon>
        <taxon>Fungi incertae sedis</taxon>
        <taxon>Chytridiomycota</taxon>
        <taxon>Chytridiomycota incertae sedis</taxon>
        <taxon>Neocallimastigomycetes</taxon>
        <taxon>Neocallimastigales</taxon>
        <taxon>Neocallimastigaceae</taxon>
        <taxon>Neocallimastix</taxon>
    </lineage>
</organism>
<name>A0A1Y2BS72_9FUNG</name>
<comment type="similarity">
    <text evidence="1 4">Belongs to the eukaryotic ribosomal protein eS24 family.</text>
</comment>
<keyword evidence="2 4" id="KW-0689">Ribosomal protein</keyword>
<dbReference type="AlphaFoldDB" id="A0A1Y2BS72"/>
<dbReference type="EMBL" id="MCOG01000145">
    <property type="protein sequence ID" value="ORY36975.1"/>
    <property type="molecule type" value="Genomic_DNA"/>
</dbReference>
<dbReference type="FunFam" id="3.30.70.3370:FF:000001">
    <property type="entry name" value="40S ribosomal protein S24"/>
    <property type="match status" value="1"/>
</dbReference>
<evidence type="ECO:0000256" key="3">
    <source>
        <dbReference type="ARBA" id="ARBA00023274"/>
    </source>
</evidence>
<dbReference type="GO" id="GO:0006412">
    <property type="term" value="P:translation"/>
    <property type="evidence" value="ECO:0007669"/>
    <property type="project" value="InterPro"/>
</dbReference>
<dbReference type="InterPro" id="IPR018098">
    <property type="entry name" value="Ribosomal_eS24_CS"/>
</dbReference>
<dbReference type="SUPFAM" id="SSF54189">
    <property type="entry name" value="Ribosomal proteins S24e, L23 and L15e"/>
    <property type="match status" value="1"/>
</dbReference>
<gene>
    <name evidence="7" type="ORF">LY90DRAFT_704745</name>
</gene>
<feature type="region of interest" description="Disordered" evidence="6">
    <location>
        <begin position="103"/>
        <end position="128"/>
    </location>
</feature>
<evidence type="ECO:0000256" key="4">
    <source>
        <dbReference type="RuleBase" id="RU004381"/>
    </source>
</evidence>
<reference evidence="7 8" key="1">
    <citation type="submission" date="2016-08" db="EMBL/GenBank/DDBJ databases">
        <title>A Parts List for Fungal Cellulosomes Revealed by Comparative Genomics.</title>
        <authorList>
            <consortium name="DOE Joint Genome Institute"/>
            <person name="Haitjema C.H."/>
            <person name="Gilmore S.P."/>
            <person name="Henske J.K."/>
            <person name="Solomon K.V."/>
            <person name="De Groot R."/>
            <person name="Kuo A."/>
            <person name="Mondo S.J."/>
            <person name="Salamov A.A."/>
            <person name="Labutti K."/>
            <person name="Zhao Z."/>
            <person name="Chiniquy J."/>
            <person name="Barry K."/>
            <person name="Brewer H.M."/>
            <person name="Purvine S.O."/>
            <person name="Wright A.T."/>
            <person name="Boxma B."/>
            <person name="Van Alen T."/>
            <person name="Hackstein J.H."/>
            <person name="Baker S.E."/>
            <person name="Grigoriev I.V."/>
            <person name="O'Malley M.A."/>
        </authorList>
    </citation>
    <scope>NUCLEOTIDE SEQUENCE [LARGE SCALE GENOMIC DNA]</scope>
    <source>
        <strain evidence="7 8">G1</strain>
    </source>
</reference>
<dbReference type="Proteomes" id="UP000193920">
    <property type="component" value="Unassembled WGS sequence"/>
</dbReference>
<evidence type="ECO:0000256" key="6">
    <source>
        <dbReference type="SAM" id="MobiDB-lite"/>
    </source>
</evidence>
<dbReference type="Pfam" id="PF01282">
    <property type="entry name" value="Ribosomal_S24e"/>
    <property type="match status" value="1"/>
</dbReference>
<dbReference type="InterPro" id="IPR001976">
    <property type="entry name" value="Ribosomal_eS24"/>
</dbReference>
<evidence type="ECO:0000256" key="1">
    <source>
        <dbReference type="ARBA" id="ARBA00009680"/>
    </source>
</evidence>
<feature type="compositionally biased region" description="Basic residues" evidence="6">
    <location>
        <begin position="106"/>
        <end position="122"/>
    </location>
</feature>
<protein>
    <recommendedName>
        <fullName evidence="5">40S ribosomal protein S24</fullName>
    </recommendedName>
</protein>
<comment type="caution">
    <text evidence="7">The sequence shown here is derived from an EMBL/GenBank/DDBJ whole genome shotgun (WGS) entry which is preliminary data.</text>
</comment>
<dbReference type="GO" id="GO:0005840">
    <property type="term" value="C:ribosome"/>
    <property type="evidence" value="ECO:0007669"/>
    <property type="project" value="UniProtKB-KW"/>
</dbReference>
<dbReference type="HAMAP" id="MF_00545">
    <property type="entry name" value="Ribosomal_eS24"/>
    <property type="match status" value="1"/>
</dbReference>
<accession>A0A1Y2BS72</accession>
<dbReference type="Gene3D" id="3.30.70.3370">
    <property type="match status" value="1"/>
</dbReference>
<dbReference type="PANTHER" id="PTHR10496">
    <property type="entry name" value="40S RIBOSOMAL PROTEIN S24"/>
    <property type="match status" value="1"/>
</dbReference>